<dbReference type="InterPro" id="IPR036188">
    <property type="entry name" value="FAD/NAD-bd_sf"/>
</dbReference>
<dbReference type="AlphaFoldDB" id="A0A0D2BZZ5"/>
<dbReference type="PROSITE" id="PS51257">
    <property type="entry name" value="PROKAR_LIPOPROTEIN"/>
    <property type="match status" value="1"/>
</dbReference>
<dbReference type="PANTHER" id="PTHR11552">
    <property type="entry name" value="GLUCOSE-METHANOL-CHOLINE GMC OXIDOREDUCTASE"/>
    <property type="match status" value="1"/>
</dbReference>
<evidence type="ECO:0000256" key="4">
    <source>
        <dbReference type="ARBA" id="ARBA00022827"/>
    </source>
</evidence>
<dbReference type="OrthoDB" id="269227at2759"/>
<evidence type="ECO:0000259" key="5">
    <source>
        <dbReference type="Pfam" id="PF00732"/>
    </source>
</evidence>
<evidence type="ECO:0000256" key="3">
    <source>
        <dbReference type="ARBA" id="ARBA00022630"/>
    </source>
</evidence>
<keyword evidence="7" id="KW-1185">Reference proteome</keyword>
<keyword evidence="4" id="KW-0274">FAD</keyword>
<protein>
    <recommendedName>
        <fullName evidence="5">Glucose-methanol-choline oxidoreductase N-terminal domain-containing protein</fullName>
    </recommendedName>
</protein>
<sequence length="113" mass="12223">MRDEYDFLVCGGSTSGCVIAGRRAEADGSPKTPLVEAGPQKEHLENVHMVGGWSENFDSETDCNLVTTPMEGVNNRQVKLSGGRFLGGSSGVNGTLCFRGAKQDYDDWKCVYL</sequence>
<evidence type="ECO:0000256" key="2">
    <source>
        <dbReference type="ARBA" id="ARBA00010790"/>
    </source>
</evidence>
<dbReference type="GO" id="GO:0016614">
    <property type="term" value="F:oxidoreductase activity, acting on CH-OH group of donors"/>
    <property type="evidence" value="ECO:0007669"/>
    <property type="project" value="InterPro"/>
</dbReference>
<keyword evidence="3" id="KW-0285">Flavoprotein</keyword>
<dbReference type="Gene3D" id="3.50.50.60">
    <property type="entry name" value="FAD/NAD(P)-binding domain"/>
    <property type="match status" value="1"/>
</dbReference>
<comment type="cofactor">
    <cofactor evidence="1">
        <name>FAD</name>
        <dbReference type="ChEBI" id="CHEBI:57692"/>
    </cofactor>
</comment>
<reference evidence="6 7" key="1">
    <citation type="submission" date="2015-01" db="EMBL/GenBank/DDBJ databases">
        <title>The Genome Sequence of Cladophialophora immunda CBS83496.</title>
        <authorList>
            <consortium name="The Broad Institute Genomics Platform"/>
            <person name="Cuomo C."/>
            <person name="de Hoog S."/>
            <person name="Gorbushina A."/>
            <person name="Stielow B."/>
            <person name="Teixiera M."/>
            <person name="Abouelleil A."/>
            <person name="Chapman S.B."/>
            <person name="Priest M."/>
            <person name="Young S.K."/>
            <person name="Wortman J."/>
            <person name="Nusbaum C."/>
            <person name="Birren B."/>
        </authorList>
    </citation>
    <scope>NUCLEOTIDE SEQUENCE [LARGE SCALE GENOMIC DNA]</scope>
    <source>
        <strain evidence="6 7">CBS 83496</strain>
    </source>
</reference>
<dbReference type="RefSeq" id="XP_016244101.1">
    <property type="nucleotide sequence ID" value="XM_016399539.1"/>
</dbReference>
<dbReference type="Pfam" id="PF00732">
    <property type="entry name" value="GMC_oxred_N"/>
    <property type="match status" value="1"/>
</dbReference>
<dbReference type="HOGENOM" id="CLU_2133254_0_0_1"/>
<dbReference type="Gene3D" id="3.30.560.10">
    <property type="entry name" value="Glucose Oxidase, domain 3"/>
    <property type="match status" value="1"/>
</dbReference>
<comment type="similarity">
    <text evidence="2">Belongs to the GMC oxidoreductase family.</text>
</comment>
<name>A0A0D2BZZ5_9EURO</name>
<dbReference type="PANTHER" id="PTHR11552:SF147">
    <property type="entry name" value="CHOLINE DEHYDROGENASE, MITOCHONDRIAL"/>
    <property type="match status" value="1"/>
</dbReference>
<evidence type="ECO:0000313" key="6">
    <source>
        <dbReference type="EMBL" id="KIW23885.1"/>
    </source>
</evidence>
<dbReference type="GeneID" id="27351242"/>
<evidence type="ECO:0000313" key="7">
    <source>
        <dbReference type="Proteomes" id="UP000054466"/>
    </source>
</evidence>
<dbReference type="STRING" id="569365.A0A0D2BZZ5"/>
<feature type="domain" description="Glucose-methanol-choline oxidoreductase N-terminal" evidence="5">
    <location>
        <begin position="5"/>
        <end position="109"/>
    </location>
</feature>
<organism evidence="6 7">
    <name type="scientific">Cladophialophora immunda</name>
    <dbReference type="NCBI Taxonomy" id="569365"/>
    <lineage>
        <taxon>Eukaryota</taxon>
        <taxon>Fungi</taxon>
        <taxon>Dikarya</taxon>
        <taxon>Ascomycota</taxon>
        <taxon>Pezizomycotina</taxon>
        <taxon>Eurotiomycetes</taxon>
        <taxon>Chaetothyriomycetidae</taxon>
        <taxon>Chaetothyriales</taxon>
        <taxon>Herpotrichiellaceae</taxon>
        <taxon>Cladophialophora</taxon>
    </lineage>
</organism>
<dbReference type="VEuPathDB" id="FungiDB:PV07_12048"/>
<gene>
    <name evidence="6" type="ORF">PV07_12048</name>
</gene>
<accession>A0A0D2BZZ5</accession>
<proteinExistence type="inferred from homology"/>
<dbReference type="InterPro" id="IPR000172">
    <property type="entry name" value="GMC_OxRdtase_N"/>
</dbReference>
<dbReference type="Proteomes" id="UP000054466">
    <property type="component" value="Unassembled WGS sequence"/>
</dbReference>
<evidence type="ECO:0000256" key="1">
    <source>
        <dbReference type="ARBA" id="ARBA00001974"/>
    </source>
</evidence>
<dbReference type="EMBL" id="KN847046">
    <property type="protein sequence ID" value="KIW23885.1"/>
    <property type="molecule type" value="Genomic_DNA"/>
</dbReference>
<dbReference type="SUPFAM" id="SSF51905">
    <property type="entry name" value="FAD/NAD(P)-binding domain"/>
    <property type="match status" value="1"/>
</dbReference>
<dbReference type="InterPro" id="IPR012132">
    <property type="entry name" value="GMC_OxRdtase"/>
</dbReference>
<dbReference type="GO" id="GO:0050660">
    <property type="term" value="F:flavin adenine dinucleotide binding"/>
    <property type="evidence" value="ECO:0007669"/>
    <property type="project" value="InterPro"/>
</dbReference>